<dbReference type="SFLD" id="SFLDG01129">
    <property type="entry name" value="C1.5:_HAD__Beta-PGM__Phosphata"/>
    <property type="match status" value="1"/>
</dbReference>
<dbReference type="PANTHER" id="PTHR43434">
    <property type="entry name" value="PHOSPHOGLYCOLATE PHOSPHATASE"/>
    <property type="match status" value="1"/>
</dbReference>
<dbReference type="Gene3D" id="1.10.150.240">
    <property type="entry name" value="Putative phosphatase, domain 2"/>
    <property type="match status" value="1"/>
</dbReference>
<evidence type="ECO:0000256" key="2">
    <source>
        <dbReference type="ARBA" id="ARBA00022801"/>
    </source>
</evidence>
<dbReference type="EMBL" id="JAKIKT010000005">
    <property type="protein sequence ID" value="MCL2914960.1"/>
    <property type="molecule type" value="Genomic_DNA"/>
</dbReference>
<dbReference type="SFLD" id="SFLDS00003">
    <property type="entry name" value="Haloacid_Dehalogenase"/>
    <property type="match status" value="1"/>
</dbReference>
<dbReference type="InterPro" id="IPR050155">
    <property type="entry name" value="HAD-like_hydrolase_sf"/>
</dbReference>
<evidence type="ECO:0000256" key="4">
    <source>
        <dbReference type="ARBA" id="ARBA00023277"/>
    </source>
</evidence>
<dbReference type="PANTHER" id="PTHR43434:SF23">
    <property type="entry name" value="PHOSPHOGLYCOLATE PHOSPHATASE"/>
    <property type="match status" value="1"/>
</dbReference>
<keyword evidence="3" id="KW-0460">Magnesium</keyword>
<dbReference type="InterPro" id="IPR036412">
    <property type="entry name" value="HAD-like_sf"/>
</dbReference>
<organism evidence="5 6">
    <name type="scientific">Shewanella corallii</name>
    <dbReference type="NCBI Taxonomy" id="560080"/>
    <lineage>
        <taxon>Bacteria</taxon>
        <taxon>Pseudomonadati</taxon>
        <taxon>Pseudomonadota</taxon>
        <taxon>Gammaproteobacteria</taxon>
        <taxon>Alteromonadales</taxon>
        <taxon>Shewanellaceae</taxon>
        <taxon>Shewanella</taxon>
    </lineage>
</organism>
<dbReference type="InterPro" id="IPR041492">
    <property type="entry name" value="HAD_2"/>
</dbReference>
<dbReference type="InterPro" id="IPR023198">
    <property type="entry name" value="PGP-like_dom2"/>
</dbReference>
<evidence type="ECO:0000313" key="6">
    <source>
        <dbReference type="Proteomes" id="UP001202831"/>
    </source>
</evidence>
<dbReference type="SUPFAM" id="SSF56784">
    <property type="entry name" value="HAD-like"/>
    <property type="match status" value="1"/>
</dbReference>
<comment type="caution">
    <text evidence="5">The sequence shown here is derived from an EMBL/GenBank/DDBJ whole genome shotgun (WGS) entry which is preliminary data.</text>
</comment>
<dbReference type="Proteomes" id="UP001202831">
    <property type="component" value="Unassembled WGS sequence"/>
</dbReference>
<keyword evidence="1" id="KW-0479">Metal-binding</keyword>
<dbReference type="InterPro" id="IPR023214">
    <property type="entry name" value="HAD_sf"/>
</dbReference>
<dbReference type="RefSeq" id="WP_249249578.1">
    <property type="nucleotide sequence ID" value="NZ_JAKIKT010000005.1"/>
</dbReference>
<dbReference type="InterPro" id="IPR006439">
    <property type="entry name" value="HAD-SF_hydro_IA"/>
</dbReference>
<evidence type="ECO:0000313" key="5">
    <source>
        <dbReference type="EMBL" id="MCL2914960.1"/>
    </source>
</evidence>
<reference evidence="5 6" key="1">
    <citation type="submission" date="2022-01" db="EMBL/GenBank/DDBJ databases">
        <title>Whole genome-based taxonomy of the Shewanellaceae.</title>
        <authorList>
            <person name="Martin-Rodriguez A.J."/>
        </authorList>
    </citation>
    <scope>NUCLEOTIDE SEQUENCE [LARGE SCALE GENOMIC DNA]</scope>
    <source>
        <strain evidence="5 6">DSM 21332</strain>
    </source>
</reference>
<keyword evidence="4" id="KW-0119">Carbohydrate metabolism</keyword>
<keyword evidence="2 5" id="KW-0378">Hydrolase</keyword>
<protein>
    <submittedName>
        <fullName evidence="5">HAD-IA family hydrolase</fullName>
    </submittedName>
</protein>
<dbReference type="Pfam" id="PF13419">
    <property type="entry name" value="HAD_2"/>
    <property type="match status" value="1"/>
</dbReference>
<accession>A0ABT0N9Y7</accession>
<dbReference type="Gene3D" id="3.40.50.1000">
    <property type="entry name" value="HAD superfamily/HAD-like"/>
    <property type="match status" value="1"/>
</dbReference>
<dbReference type="GO" id="GO:0016787">
    <property type="term" value="F:hydrolase activity"/>
    <property type="evidence" value="ECO:0007669"/>
    <property type="project" value="UniProtKB-KW"/>
</dbReference>
<proteinExistence type="predicted"/>
<name>A0ABT0N9Y7_9GAMM</name>
<evidence type="ECO:0000256" key="3">
    <source>
        <dbReference type="ARBA" id="ARBA00022842"/>
    </source>
</evidence>
<gene>
    <name evidence="5" type="ORF">L2725_14465</name>
</gene>
<evidence type="ECO:0000256" key="1">
    <source>
        <dbReference type="ARBA" id="ARBA00022723"/>
    </source>
</evidence>
<sequence>MSAQLIGIKAVLFDLDGTLVDTAPDLVAALNLALKEHGLEEQSLESMREHASHGSLALVKAAQPKLDEDTLSQLQQRLLYWYSEVNGKQASLFDGIGQLLDELIGRDIKVGVITNKPARYTRPLLDALGLTDKLSCIISGDTCTRRKPDVAPMYLGAMQSGTAVDAIAYLGDAERDLLAAKAAGMQGVTALWGYISATDDPGIWPAVLQLVSPLSLLDHLK</sequence>
<dbReference type="NCBIfam" id="TIGR01549">
    <property type="entry name" value="HAD-SF-IA-v1"/>
    <property type="match status" value="1"/>
</dbReference>
<keyword evidence="6" id="KW-1185">Reference proteome</keyword>